<dbReference type="RefSeq" id="WP_205258366.1">
    <property type="nucleotide sequence ID" value="NZ_BAAAPV010000006.1"/>
</dbReference>
<comment type="caution">
    <text evidence="1">The sequence shown here is derived from an EMBL/GenBank/DDBJ whole genome shotgun (WGS) entry which is preliminary data.</text>
</comment>
<protein>
    <submittedName>
        <fullName evidence="1">Copper transporter</fullName>
    </submittedName>
</protein>
<dbReference type="GO" id="GO:0016020">
    <property type="term" value="C:membrane"/>
    <property type="evidence" value="ECO:0007669"/>
    <property type="project" value="InterPro"/>
</dbReference>
<evidence type="ECO:0000313" key="2">
    <source>
        <dbReference type="Proteomes" id="UP000663801"/>
    </source>
</evidence>
<dbReference type="InterPro" id="IPR021522">
    <property type="entry name" value="MctB"/>
</dbReference>
<sequence length="310" mass="30302">MRYHIVSLTAIFLALALGVVLGATKISSPLLAGLQGDKDTLSSDVSSLNDTNAELSARVTSDEKFAASVAALTVRGTLPDASVVLITTNDADPADRDAVLSLLDRAGATVSGQLQLTADFTDPARAEDLRSLAASSLPAGATLPETGKVGATAGGLLAALLIGKEDGTAPATPEATTAGLSALSGGGFVVPSGTPAAGRSVIILTGGALTGGSEADRATVVADLAAQLAQSAQGVVLTGRTGSQVATGSVGVVRTDTAASSAVSTVDDVDTASGRLATVLALVEQNGGGVGRYGLGDNAQAQVPTLAVNG</sequence>
<proteinExistence type="predicted"/>
<keyword evidence="2" id="KW-1185">Reference proteome</keyword>
<organism evidence="1 2">
    <name type="scientific">Nakamurella flavida</name>
    <dbReference type="NCBI Taxonomy" id="363630"/>
    <lineage>
        <taxon>Bacteria</taxon>
        <taxon>Bacillati</taxon>
        <taxon>Actinomycetota</taxon>
        <taxon>Actinomycetes</taxon>
        <taxon>Nakamurellales</taxon>
        <taxon>Nakamurellaceae</taxon>
        <taxon>Nakamurella</taxon>
    </lineage>
</organism>
<dbReference type="EMBL" id="JAERWL010000016">
    <property type="protein sequence ID" value="MBM9478242.1"/>
    <property type="molecule type" value="Genomic_DNA"/>
</dbReference>
<gene>
    <name evidence="1" type="ORF">JL107_17475</name>
</gene>
<dbReference type="GO" id="GO:0055070">
    <property type="term" value="P:copper ion homeostasis"/>
    <property type="evidence" value="ECO:0007669"/>
    <property type="project" value="InterPro"/>
</dbReference>
<dbReference type="Pfam" id="PF11382">
    <property type="entry name" value="MctB"/>
    <property type="match status" value="1"/>
</dbReference>
<accession>A0A938YRS1</accession>
<reference evidence="1" key="1">
    <citation type="submission" date="2021-01" db="EMBL/GenBank/DDBJ databases">
        <title>KCTC 19127 draft genome.</title>
        <authorList>
            <person name="An D."/>
        </authorList>
    </citation>
    <scope>NUCLEOTIDE SEQUENCE</scope>
    <source>
        <strain evidence="1">KCTC 19127</strain>
    </source>
</reference>
<evidence type="ECO:0000313" key="1">
    <source>
        <dbReference type="EMBL" id="MBM9478242.1"/>
    </source>
</evidence>
<dbReference type="Proteomes" id="UP000663801">
    <property type="component" value="Unassembled WGS sequence"/>
</dbReference>
<name>A0A938YRS1_9ACTN</name>
<dbReference type="AlphaFoldDB" id="A0A938YRS1"/>